<dbReference type="EMBL" id="BMXG01000011">
    <property type="protein sequence ID" value="GHC03470.1"/>
    <property type="molecule type" value="Genomic_DNA"/>
</dbReference>
<name>A0A8J3GEG8_9BACT</name>
<dbReference type="AlphaFoldDB" id="A0A8J3GEG8"/>
<evidence type="ECO:0000313" key="1">
    <source>
        <dbReference type="EMBL" id="GHC03470.1"/>
    </source>
</evidence>
<reference evidence="1" key="2">
    <citation type="submission" date="2020-09" db="EMBL/GenBank/DDBJ databases">
        <authorList>
            <person name="Sun Q."/>
            <person name="Kim S."/>
        </authorList>
    </citation>
    <scope>NUCLEOTIDE SEQUENCE</scope>
    <source>
        <strain evidence="1">KCTC 12870</strain>
    </source>
</reference>
<sequence>MLLLKNEFPRIEPIVGIRMAARIPIMATTDRSSTKVKPRGWGEIKGKRLLRGKRMRIECIVVEFELVKKNGNRVAIQTFE</sequence>
<reference evidence="1" key="1">
    <citation type="journal article" date="2014" name="Int. J. Syst. Evol. Microbiol.">
        <title>Complete genome sequence of Corynebacterium casei LMG S-19264T (=DSM 44701T), isolated from a smear-ripened cheese.</title>
        <authorList>
            <consortium name="US DOE Joint Genome Institute (JGI-PGF)"/>
            <person name="Walter F."/>
            <person name="Albersmeier A."/>
            <person name="Kalinowski J."/>
            <person name="Ruckert C."/>
        </authorList>
    </citation>
    <scope>NUCLEOTIDE SEQUENCE</scope>
    <source>
        <strain evidence="1">KCTC 12870</strain>
    </source>
</reference>
<accession>A0A8J3GEG8</accession>
<keyword evidence="2" id="KW-1185">Reference proteome</keyword>
<organism evidence="1 2">
    <name type="scientific">Cerasicoccus arenae</name>
    <dbReference type="NCBI Taxonomy" id="424488"/>
    <lineage>
        <taxon>Bacteria</taxon>
        <taxon>Pseudomonadati</taxon>
        <taxon>Verrucomicrobiota</taxon>
        <taxon>Opitutia</taxon>
        <taxon>Puniceicoccales</taxon>
        <taxon>Cerasicoccaceae</taxon>
        <taxon>Cerasicoccus</taxon>
    </lineage>
</organism>
<comment type="caution">
    <text evidence="1">The sequence shown here is derived from an EMBL/GenBank/DDBJ whole genome shotgun (WGS) entry which is preliminary data.</text>
</comment>
<proteinExistence type="predicted"/>
<protein>
    <submittedName>
        <fullName evidence="1">Uncharacterized protein</fullName>
    </submittedName>
</protein>
<evidence type="ECO:0000313" key="2">
    <source>
        <dbReference type="Proteomes" id="UP000642829"/>
    </source>
</evidence>
<dbReference type="Proteomes" id="UP000642829">
    <property type="component" value="Unassembled WGS sequence"/>
</dbReference>
<gene>
    <name evidence="1" type="ORF">GCM10007047_20080</name>
</gene>